<dbReference type="PANTHER" id="PTHR12693">
    <property type="entry name" value="MENIN"/>
    <property type="match status" value="1"/>
</dbReference>
<evidence type="ECO:0000313" key="11">
    <source>
        <dbReference type="EMBL" id="KAL3762103.1"/>
    </source>
</evidence>
<evidence type="ECO:0000256" key="4">
    <source>
        <dbReference type="ARBA" id="ARBA00022553"/>
    </source>
</evidence>
<keyword evidence="4" id="KW-0597">Phosphoprotein</keyword>
<keyword evidence="6" id="KW-0805">Transcription regulation</keyword>
<keyword evidence="3" id="KW-0678">Repressor</keyword>
<reference evidence="11 12" key="1">
    <citation type="submission" date="2024-10" db="EMBL/GenBank/DDBJ databases">
        <title>Updated reference genomes for cyclostephanoid diatoms.</title>
        <authorList>
            <person name="Roberts W.R."/>
            <person name="Alverson A.J."/>
        </authorList>
    </citation>
    <scope>NUCLEOTIDE SEQUENCE [LARGE SCALE GENOMIC DNA]</scope>
    <source>
        <strain evidence="11 12">AJA276-08</strain>
    </source>
</reference>
<sequence>MSDRQQHDRFSGRVIYDDPTSPPGESAHRRRLGDDDDDDDAQVHEELLRAFRNDVDYLESDAHDETRKYRILAEWSCVVGYCEALSTHADASRRYSMFPVPLDSLRRLVEEEFVPLLHDAARSDAAPRTRDDDDDATAGRGESVHRRTVRAVSNAIWGKAQNKNSSTRDELHANSLYSCLRGEIDGKSLDCFGAALLVVIGMNMLGFRGSRLTLSEDHAYESHLDEDGDGGDGDGTDTDEANHRRRSSVKRATCEVAIPGNTKAARAKRGREISRTFESKSGAVTAETSWLYMAKNPVLCNTPCMVMAAMISNLNCDIGKNRPGSDDGRPLVVSRPLYRLKRDMLWILHECMTAFPFALMELGECEEHLSSQRGMEWVDASELLQCKGTLILRNEKLFLDAISISKSRYGDAQVYPYLYCGHYHRDAGRDGQEYRLVEALRLYSNATRVASSYRYDAKDCLQLMKHFTTVASLISKDILLSPRNSGGIVNDARPWIKVDNAIAAATWLLGFFDSLMLWEEREQNTFVEILDVRHKHSLGKLIQHFSVDIRLAAIAKIQSQEELGNNSIAVTEDRLMHFRNPRSNRFAKDSLLVGALSKGKVVVRELEMALPSSSEGRSCRERKKARS</sequence>
<organism evidence="11 12">
    <name type="scientific">Stephanodiscus triporus</name>
    <dbReference type="NCBI Taxonomy" id="2934178"/>
    <lineage>
        <taxon>Eukaryota</taxon>
        <taxon>Sar</taxon>
        <taxon>Stramenopiles</taxon>
        <taxon>Ochrophyta</taxon>
        <taxon>Bacillariophyta</taxon>
        <taxon>Coscinodiscophyceae</taxon>
        <taxon>Thalassiosirophycidae</taxon>
        <taxon>Stephanodiscales</taxon>
        <taxon>Stephanodiscaceae</taxon>
        <taxon>Stephanodiscus</taxon>
    </lineage>
</organism>
<evidence type="ECO:0000256" key="6">
    <source>
        <dbReference type="ARBA" id="ARBA00023015"/>
    </source>
</evidence>
<feature type="region of interest" description="Disordered" evidence="10">
    <location>
        <begin position="120"/>
        <end position="147"/>
    </location>
</feature>
<evidence type="ECO:0000256" key="9">
    <source>
        <dbReference type="ARBA" id="ARBA00023242"/>
    </source>
</evidence>
<dbReference type="GO" id="GO:0005634">
    <property type="term" value="C:nucleus"/>
    <property type="evidence" value="ECO:0007669"/>
    <property type="project" value="UniProtKB-SubCell"/>
</dbReference>
<dbReference type="EMBL" id="JALLAZ020001836">
    <property type="protein sequence ID" value="KAL3762103.1"/>
    <property type="molecule type" value="Genomic_DNA"/>
</dbReference>
<comment type="caution">
    <text evidence="11">The sequence shown here is derived from an EMBL/GenBank/DDBJ whole genome shotgun (WGS) entry which is preliminary data.</text>
</comment>
<accession>A0ABD3ME72</accession>
<evidence type="ECO:0000256" key="2">
    <source>
        <dbReference type="ARBA" id="ARBA00021162"/>
    </source>
</evidence>
<keyword evidence="12" id="KW-1185">Reference proteome</keyword>
<dbReference type="GO" id="GO:0006325">
    <property type="term" value="P:chromatin organization"/>
    <property type="evidence" value="ECO:0007669"/>
    <property type="project" value="UniProtKB-KW"/>
</dbReference>
<keyword evidence="8" id="KW-0804">Transcription</keyword>
<keyword evidence="9" id="KW-0539">Nucleus</keyword>
<feature type="compositionally biased region" description="Basic and acidic residues" evidence="10">
    <location>
        <begin position="120"/>
        <end position="131"/>
    </location>
</feature>
<evidence type="ECO:0000313" key="12">
    <source>
        <dbReference type="Proteomes" id="UP001530315"/>
    </source>
</evidence>
<dbReference type="Proteomes" id="UP001530315">
    <property type="component" value="Unassembled WGS sequence"/>
</dbReference>
<evidence type="ECO:0000256" key="8">
    <source>
        <dbReference type="ARBA" id="ARBA00023163"/>
    </source>
</evidence>
<feature type="compositionally biased region" description="Basic and acidic residues" evidence="10">
    <location>
        <begin position="1"/>
        <end position="11"/>
    </location>
</feature>
<feature type="region of interest" description="Disordered" evidence="10">
    <location>
        <begin position="222"/>
        <end position="250"/>
    </location>
</feature>
<dbReference type="Pfam" id="PF05053">
    <property type="entry name" value="Menin"/>
    <property type="match status" value="2"/>
</dbReference>
<comment type="subcellular location">
    <subcellularLocation>
        <location evidence="1">Nucleus</location>
    </subcellularLocation>
</comment>
<evidence type="ECO:0000256" key="10">
    <source>
        <dbReference type="SAM" id="MobiDB-lite"/>
    </source>
</evidence>
<proteinExistence type="predicted"/>
<dbReference type="InterPro" id="IPR007747">
    <property type="entry name" value="Menin"/>
</dbReference>
<evidence type="ECO:0000256" key="3">
    <source>
        <dbReference type="ARBA" id="ARBA00022491"/>
    </source>
</evidence>
<protein>
    <recommendedName>
        <fullName evidence="2">Menin</fullName>
    </recommendedName>
</protein>
<dbReference type="GO" id="GO:0003677">
    <property type="term" value="F:DNA binding"/>
    <property type="evidence" value="ECO:0007669"/>
    <property type="project" value="UniProtKB-KW"/>
</dbReference>
<evidence type="ECO:0000256" key="5">
    <source>
        <dbReference type="ARBA" id="ARBA00022853"/>
    </source>
</evidence>
<dbReference type="AlphaFoldDB" id="A0ABD3ME72"/>
<feature type="region of interest" description="Disordered" evidence="10">
    <location>
        <begin position="1"/>
        <end position="39"/>
    </location>
</feature>
<gene>
    <name evidence="11" type="ORF">ACHAW5_008843</name>
</gene>
<dbReference type="PANTHER" id="PTHR12693:SF3">
    <property type="entry name" value="MENIN"/>
    <property type="match status" value="1"/>
</dbReference>
<keyword evidence="5" id="KW-0156">Chromatin regulator</keyword>
<evidence type="ECO:0000256" key="1">
    <source>
        <dbReference type="ARBA" id="ARBA00004123"/>
    </source>
</evidence>
<name>A0ABD3ME72_9STRA</name>
<evidence type="ECO:0000256" key="7">
    <source>
        <dbReference type="ARBA" id="ARBA00023125"/>
    </source>
</evidence>
<feature type="compositionally biased region" description="Acidic residues" evidence="10">
    <location>
        <begin position="226"/>
        <end position="239"/>
    </location>
</feature>
<keyword evidence="7" id="KW-0238">DNA-binding</keyword>